<dbReference type="Pfam" id="PF22091">
    <property type="entry name" value="DUF6941"/>
    <property type="match status" value="1"/>
</dbReference>
<sequence>MEAEHMPKEIIKSVIFCEQIRAEITGYQTIIGAYPGRVVVPFLPVILRQFWIRFEVFTNGEIINSFDVRLLDPSGNEKIKYTLTINFIDYSRPGALAIISNDLQVDEAGIYKLQARRDENSDWINIRELFIDMLSPQSEEPKMQ</sequence>
<dbReference type="InterPro" id="IPR054221">
    <property type="entry name" value="DUF6941"/>
</dbReference>
<dbReference type="EMBL" id="CP041348">
    <property type="protein sequence ID" value="QHC36012.1"/>
    <property type="molecule type" value="Genomic_DNA"/>
</dbReference>
<organism evidence="1 2">
    <name type="scientific">Komagataeibacter xylinus</name>
    <name type="common">Gluconacetobacter xylinus</name>
    <dbReference type="NCBI Taxonomy" id="28448"/>
    <lineage>
        <taxon>Bacteria</taxon>
        <taxon>Pseudomonadati</taxon>
        <taxon>Pseudomonadota</taxon>
        <taxon>Alphaproteobacteria</taxon>
        <taxon>Acetobacterales</taxon>
        <taxon>Acetobacteraceae</taxon>
        <taxon>Komagataeibacter</taxon>
    </lineage>
</organism>
<accession>A0A857FPA5</accession>
<dbReference type="Proteomes" id="UP000464674">
    <property type="component" value="Chromosome"/>
</dbReference>
<evidence type="ECO:0000313" key="1">
    <source>
        <dbReference type="EMBL" id="QHC36012.1"/>
    </source>
</evidence>
<evidence type="ECO:0000313" key="2">
    <source>
        <dbReference type="Proteomes" id="UP000464674"/>
    </source>
</evidence>
<reference evidence="1 2" key="1">
    <citation type="journal article" date="2020" name="Carbohydr. Polym.">
        <title>Characterization and optimization of production of bacterial cellulose from strain CGMCC 17276 based on whole-genome analysis.</title>
        <authorList>
            <person name="Lu T."/>
            <person name="Gao H."/>
            <person name="Liao B."/>
            <person name="Wu J."/>
            <person name="Zhang W."/>
            <person name="Huang J."/>
            <person name="Liu M."/>
            <person name="Huang J."/>
            <person name="Chang Z."/>
            <person name="Jin M."/>
            <person name="Yi Z."/>
            <person name="Jiang D."/>
        </authorList>
    </citation>
    <scope>NUCLEOTIDE SEQUENCE [LARGE SCALE GENOMIC DNA]</scope>
    <source>
        <strain evidence="1 2">CGMCC 17276</strain>
    </source>
</reference>
<dbReference type="AlphaFoldDB" id="A0A857FPA5"/>
<protein>
    <submittedName>
        <fullName evidence="1">Uncharacterized protein</fullName>
    </submittedName>
</protein>
<name>A0A857FPA5_KOMXY</name>
<proteinExistence type="predicted"/>
<gene>
    <name evidence="1" type="ORF">FMA36_11390</name>
</gene>